<sequence length="380" mass="43692">MISTIPYSQEIPLLVGRFEISPQNVGQQDVFIIKNIEQQKYVKLSPLEMFLWKYLDGCHSIDDLNRLTLENFGLIATDRIEKFISLLDNRSWITIENRQRPQKILFSKPTSLADYFAAISRMRITLHGFDPFVQWLYSQFAYLFFTPLAQILLGCVTIVGLGIFFFKKYHLATPVCFAPDTWLQTLIFTLAYTLISLLIHELAHALVCKHWGRQVNAAGFMLYFGMPAFFVDTTDVWMAPRSARILVAFAGPYSNLILGAIASLVSWVWGGSLIQTHLLRFAALSVFVGAFNLIPWLKLDGYYIFSEVLGEYNLQKNALLFFTSGKLFKGILQGQGFTKKEWGYVLYGLTTVSVSIFLLYWFWLILFKNLIGWMLTFFAR</sequence>
<dbReference type="AlphaFoldDB" id="A0A2H0AC14"/>
<proteinExistence type="predicted"/>
<dbReference type="Proteomes" id="UP000231067">
    <property type="component" value="Unassembled WGS sequence"/>
</dbReference>
<keyword evidence="1" id="KW-1133">Transmembrane helix</keyword>
<evidence type="ECO:0000256" key="1">
    <source>
        <dbReference type="SAM" id="Phobius"/>
    </source>
</evidence>
<feature type="transmembrane region" description="Helical" evidence="1">
    <location>
        <begin position="220"/>
        <end position="239"/>
    </location>
</feature>
<evidence type="ECO:0008006" key="4">
    <source>
        <dbReference type="Google" id="ProtNLM"/>
    </source>
</evidence>
<gene>
    <name evidence="2" type="ORF">COX18_00530</name>
</gene>
<dbReference type="GO" id="GO:0016020">
    <property type="term" value="C:membrane"/>
    <property type="evidence" value="ECO:0007669"/>
    <property type="project" value="InterPro"/>
</dbReference>
<dbReference type="GO" id="GO:0005737">
    <property type="term" value="C:cytoplasm"/>
    <property type="evidence" value="ECO:0007669"/>
    <property type="project" value="TreeGrafter"/>
</dbReference>
<protein>
    <recommendedName>
        <fullName evidence="4">Peptidase M50</fullName>
    </recommendedName>
</protein>
<dbReference type="PANTHER" id="PTHR13325:SF3">
    <property type="entry name" value="MEMBRANE-BOUND TRANSCRIPTION FACTOR SITE-2 PROTEASE"/>
    <property type="match status" value="1"/>
</dbReference>
<feature type="transmembrane region" description="Helical" evidence="1">
    <location>
        <begin position="186"/>
        <end position="208"/>
    </location>
</feature>
<reference evidence="2 3" key="1">
    <citation type="submission" date="2017-09" db="EMBL/GenBank/DDBJ databases">
        <title>Depth-based differentiation of microbial function through sediment-hosted aquifers and enrichment of novel symbionts in the deep terrestrial subsurface.</title>
        <authorList>
            <person name="Probst A.J."/>
            <person name="Ladd B."/>
            <person name="Jarett J.K."/>
            <person name="Geller-Mcgrath D.E."/>
            <person name="Sieber C.M."/>
            <person name="Emerson J.B."/>
            <person name="Anantharaman K."/>
            <person name="Thomas B.C."/>
            <person name="Malmstrom R."/>
            <person name="Stieglmeier M."/>
            <person name="Klingl A."/>
            <person name="Woyke T."/>
            <person name="Ryan C.M."/>
            <person name="Banfield J.F."/>
        </authorList>
    </citation>
    <scope>NUCLEOTIDE SEQUENCE [LARGE SCALE GENOMIC DNA]</scope>
    <source>
        <strain evidence="2">CG23_combo_of_CG06-09_8_20_14_all_40_23</strain>
    </source>
</reference>
<dbReference type="EMBL" id="PCSH01000011">
    <property type="protein sequence ID" value="PIP42380.1"/>
    <property type="molecule type" value="Genomic_DNA"/>
</dbReference>
<comment type="caution">
    <text evidence="2">The sequence shown here is derived from an EMBL/GenBank/DDBJ whole genome shotgun (WGS) entry which is preliminary data.</text>
</comment>
<dbReference type="PANTHER" id="PTHR13325">
    <property type="entry name" value="PROTEASE M50 MEMBRANE-BOUND TRANSCRIPTION FACTOR SITE 2 PROTEASE"/>
    <property type="match status" value="1"/>
</dbReference>
<keyword evidence="1" id="KW-0812">Transmembrane</keyword>
<accession>A0A2H0AC14</accession>
<feature type="transmembrane region" description="Helical" evidence="1">
    <location>
        <begin position="344"/>
        <end position="367"/>
    </location>
</feature>
<feature type="transmembrane region" description="Helical" evidence="1">
    <location>
        <begin position="278"/>
        <end position="297"/>
    </location>
</feature>
<feature type="transmembrane region" description="Helical" evidence="1">
    <location>
        <begin position="140"/>
        <end position="166"/>
    </location>
</feature>
<name>A0A2H0AC14_9BACT</name>
<evidence type="ECO:0000313" key="2">
    <source>
        <dbReference type="EMBL" id="PIP42380.1"/>
    </source>
</evidence>
<dbReference type="GO" id="GO:0004222">
    <property type="term" value="F:metalloendopeptidase activity"/>
    <property type="evidence" value="ECO:0007669"/>
    <property type="project" value="InterPro"/>
</dbReference>
<dbReference type="GO" id="GO:0031293">
    <property type="term" value="P:membrane protein intracellular domain proteolysis"/>
    <property type="evidence" value="ECO:0007669"/>
    <property type="project" value="TreeGrafter"/>
</dbReference>
<organism evidence="2 3">
    <name type="scientific">Candidatus Desantisbacteria bacterium CG23_combo_of_CG06-09_8_20_14_all_40_23</name>
    <dbReference type="NCBI Taxonomy" id="1974550"/>
    <lineage>
        <taxon>Bacteria</taxon>
        <taxon>Candidatus Desantisiibacteriota</taxon>
    </lineage>
</organism>
<feature type="transmembrane region" description="Helical" evidence="1">
    <location>
        <begin position="245"/>
        <end position="269"/>
    </location>
</feature>
<evidence type="ECO:0000313" key="3">
    <source>
        <dbReference type="Proteomes" id="UP000231067"/>
    </source>
</evidence>
<keyword evidence="1" id="KW-0472">Membrane</keyword>
<dbReference type="InterPro" id="IPR001193">
    <property type="entry name" value="MBTPS2"/>
</dbReference>